<evidence type="ECO:0000313" key="1">
    <source>
        <dbReference type="EMBL" id="MBS2554627.1"/>
    </source>
</evidence>
<sequence length="69" mass="7047">MQLPVRAWRRAGDQLVENMPGCGAGHCAHNNQPPVADIPAGLAARSIGVGGQVNPLSAGVHLDSRADPA</sequence>
<evidence type="ECO:0000313" key="2">
    <source>
        <dbReference type="Proteomes" id="UP000730482"/>
    </source>
</evidence>
<comment type="caution">
    <text evidence="1">The sequence shown here is derived from an EMBL/GenBank/DDBJ whole genome shotgun (WGS) entry which is preliminary data.</text>
</comment>
<dbReference type="Proteomes" id="UP000730482">
    <property type="component" value="Unassembled WGS sequence"/>
</dbReference>
<gene>
    <name evidence="1" type="ORF">KGQ19_48015</name>
</gene>
<dbReference type="EMBL" id="JAAFYZ010000420">
    <property type="protein sequence ID" value="MBS2554627.1"/>
    <property type="molecule type" value="Genomic_DNA"/>
</dbReference>
<feature type="non-terminal residue" evidence="1">
    <location>
        <position position="69"/>
    </location>
</feature>
<dbReference type="RefSeq" id="WP_212022243.1">
    <property type="nucleotide sequence ID" value="NZ_JAAFYZ010000420.1"/>
</dbReference>
<reference evidence="1 2" key="1">
    <citation type="submission" date="2020-02" db="EMBL/GenBank/DDBJ databases">
        <title>Acidophilic actinobacteria isolated from forest soil.</title>
        <authorList>
            <person name="Golinska P."/>
        </authorList>
    </citation>
    <scope>NUCLEOTIDE SEQUENCE [LARGE SCALE GENOMIC DNA]</scope>
    <source>
        <strain evidence="1 2">NL8</strain>
    </source>
</reference>
<protein>
    <submittedName>
        <fullName evidence="1">Uncharacterized protein</fullName>
    </submittedName>
</protein>
<name>A0ABS5L8S1_9ACTN</name>
<keyword evidence="2" id="KW-1185">Reference proteome</keyword>
<organism evidence="1 2">
    <name type="scientific">Catenulispora pinistramenti</name>
    <dbReference type="NCBI Taxonomy" id="2705254"/>
    <lineage>
        <taxon>Bacteria</taxon>
        <taxon>Bacillati</taxon>
        <taxon>Actinomycetota</taxon>
        <taxon>Actinomycetes</taxon>
        <taxon>Catenulisporales</taxon>
        <taxon>Catenulisporaceae</taxon>
        <taxon>Catenulispora</taxon>
    </lineage>
</organism>
<proteinExistence type="predicted"/>
<accession>A0ABS5L8S1</accession>